<dbReference type="PROSITE" id="PS51716">
    <property type="entry name" value="G_IRG"/>
    <property type="match status" value="1"/>
</dbReference>
<dbReference type="Proteomes" id="UP001159428">
    <property type="component" value="Unassembled WGS sequence"/>
</dbReference>
<evidence type="ECO:0000313" key="7">
    <source>
        <dbReference type="EMBL" id="CAH3151355.1"/>
    </source>
</evidence>
<evidence type="ECO:0000256" key="4">
    <source>
        <dbReference type="ARBA" id="ARBA00023134"/>
    </source>
</evidence>
<dbReference type="GO" id="GO:0016787">
    <property type="term" value="F:hydrolase activity"/>
    <property type="evidence" value="ECO:0007669"/>
    <property type="project" value="UniProtKB-KW"/>
</dbReference>
<keyword evidence="8" id="KW-1185">Reference proteome</keyword>
<dbReference type="PANTHER" id="PTHR32341">
    <property type="entry name" value="INTERFERON-INDUCIBLE GTPASE"/>
    <property type="match status" value="1"/>
</dbReference>
<keyword evidence="5" id="KW-0472">Membrane</keyword>
<keyword evidence="5" id="KW-1133">Transmembrane helix</keyword>
<feature type="domain" description="IRG-type G" evidence="6">
    <location>
        <begin position="38"/>
        <end position="223"/>
    </location>
</feature>
<evidence type="ECO:0000256" key="5">
    <source>
        <dbReference type="SAM" id="Phobius"/>
    </source>
</evidence>
<dbReference type="InterPro" id="IPR051515">
    <property type="entry name" value="IRG"/>
</dbReference>
<accession>A0AAU9XLN1</accession>
<dbReference type="InterPro" id="IPR030385">
    <property type="entry name" value="G_IRG_dom"/>
</dbReference>
<organism evidence="7 8">
    <name type="scientific">Pocillopora meandrina</name>
    <dbReference type="NCBI Taxonomy" id="46732"/>
    <lineage>
        <taxon>Eukaryota</taxon>
        <taxon>Metazoa</taxon>
        <taxon>Cnidaria</taxon>
        <taxon>Anthozoa</taxon>
        <taxon>Hexacorallia</taxon>
        <taxon>Scleractinia</taxon>
        <taxon>Astrocoeniina</taxon>
        <taxon>Pocilloporidae</taxon>
        <taxon>Pocillopora</taxon>
    </lineage>
</organism>
<proteinExistence type="inferred from homology"/>
<comment type="caution">
    <text evidence="7">The sequence shown here is derived from an EMBL/GenBank/DDBJ whole genome shotgun (WGS) entry which is preliminary data.</text>
</comment>
<dbReference type="FunFam" id="3.40.50.300:FF:000541">
    <property type="entry name" value="Immunity related GTPase M"/>
    <property type="match status" value="1"/>
</dbReference>
<protein>
    <recommendedName>
        <fullName evidence="6">IRG-type G domain-containing protein</fullName>
    </recommendedName>
</protein>
<dbReference type="SUPFAM" id="SSF52540">
    <property type="entry name" value="P-loop containing nucleoside triphosphate hydrolases"/>
    <property type="match status" value="1"/>
</dbReference>
<evidence type="ECO:0000256" key="2">
    <source>
        <dbReference type="ARBA" id="ARBA00022741"/>
    </source>
</evidence>
<reference evidence="7 8" key="1">
    <citation type="submission" date="2022-05" db="EMBL/GenBank/DDBJ databases">
        <authorList>
            <consortium name="Genoscope - CEA"/>
            <person name="William W."/>
        </authorList>
    </citation>
    <scope>NUCLEOTIDE SEQUENCE [LARGE SCALE GENOMIC DNA]</scope>
</reference>
<gene>
    <name evidence="7" type="ORF">PMEA_00025154</name>
</gene>
<evidence type="ECO:0000256" key="3">
    <source>
        <dbReference type="ARBA" id="ARBA00022801"/>
    </source>
</evidence>
<sequence length="400" mass="45042">MSYWEARNGEEIKKHVKEHGVSGIDEFVKKRLESWKKEDVDIGITGDSGAGKSSFINVLRDLYEDDDGAAQVDVKECTKEPTLYIHPKYPNVKFWDLPGIGTRNHPDLVTYRQKVQLDKYHTYLIFASNRFTENDIILAQEIKKQEKSFFFIRTKIDEAVRAEKRKKSFNEYEVLLKIRRNCKENLVDEAGNPISGENDIFLISNHDPEKWDFSQLTEAILDALPRYKREALTMSLNALTSLSKDILKRKVQILYGRMILVAAASGGVAAIPVSGLSIAVDAALIFNEIREYIAQLGIPLEGSKIFEMVSYVTQKAIVDMHLMFSSKASILSLFAKEAATGVAAEEIVRFIPVVGSVVASTLSFGCTILFLRSCLKKIEKVALAVLEEANQRSVDNLDHE</sequence>
<feature type="transmembrane region" description="Helical" evidence="5">
    <location>
        <begin position="258"/>
        <end position="280"/>
    </location>
</feature>
<dbReference type="PANTHER" id="PTHR32341:SF10">
    <property type="entry name" value="INTERFERON-INDUCIBLE GTPASE 5"/>
    <property type="match status" value="1"/>
</dbReference>
<evidence type="ECO:0000259" key="6">
    <source>
        <dbReference type="PROSITE" id="PS51716"/>
    </source>
</evidence>
<dbReference type="InterPro" id="IPR027417">
    <property type="entry name" value="P-loop_NTPase"/>
</dbReference>
<comment type="similarity">
    <text evidence="1">Belongs to the TRAFAC class dynamin-like GTPase superfamily. IRG family.</text>
</comment>
<dbReference type="InterPro" id="IPR007743">
    <property type="entry name" value="Immunity-related_GTPase-like"/>
</dbReference>
<dbReference type="GO" id="GO:0005525">
    <property type="term" value="F:GTP binding"/>
    <property type="evidence" value="ECO:0007669"/>
    <property type="project" value="UniProtKB-KW"/>
</dbReference>
<keyword evidence="2" id="KW-0547">Nucleotide-binding</keyword>
<keyword evidence="4" id="KW-0342">GTP-binding</keyword>
<dbReference type="GO" id="GO:0016020">
    <property type="term" value="C:membrane"/>
    <property type="evidence" value="ECO:0007669"/>
    <property type="project" value="InterPro"/>
</dbReference>
<evidence type="ECO:0000313" key="8">
    <source>
        <dbReference type="Proteomes" id="UP001159428"/>
    </source>
</evidence>
<dbReference type="Pfam" id="PF05049">
    <property type="entry name" value="IIGP"/>
    <property type="match status" value="1"/>
</dbReference>
<dbReference type="Gene3D" id="3.40.50.300">
    <property type="entry name" value="P-loop containing nucleotide triphosphate hydrolases"/>
    <property type="match status" value="1"/>
</dbReference>
<keyword evidence="5" id="KW-0812">Transmembrane</keyword>
<evidence type="ECO:0000256" key="1">
    <source>
        <dbReference type="ARBA" id="ARBA00005429"/>
    </source>
</evidence>
<feature type="transmembrane region" description="Helical" evidence="5">
    <location>
        <begin position="350"/>
        <end position="371"/>
    </location>
</feature>
<keyword evidence="3" id="KW-0378">Hydrolase</keyword>
<dbReference type="EMBL" id="CALNXJ010000049">
    <property type="protein sequence ID" value="CAH3151355.1"/>
    <property type="molecule type" value="Genomic_DNA"/>
</dbReference>
<dbReference type="AlphaFoldDB" id="A0AAU9XLN1"/>
<name>A0AAU9XLN1_9CNID</name>